<dbReference type="Proteomes" id="UP001138500">
    <property type="component" value="Unassembled WGS sequence"/>
</dbReference>
<dbReference type="GO" id="GO:0006357">
    <property type="term" value="P:regulation of transcription by RNA polymerase II"/>
    <property type="evidence" value="ECO:0007669"/>
    <property type="project" value="InterPro"/>
</dbReference>
<dbReference type="EMBL" id="RIBY02002034">
    <property type="protein sequence ID" value="KAH9826105.1"/>
    <property type="molecule type" value="Genomic_DNA"/>
</dbReference>
<feature type="compositionally biased region" description="Basic and acidic residues" evidence="1">
    <location>
        <begin position="787"/>
        <end position="797"/>
    </location>
</feature>
<dbReference type="CDD" id="cd20546">
    <property type="entry name" value="CYCLIN_SpCG1C_ScCTK2-like_rpt2"/>
    <property type="match status" value="1"/>
</dbReference>
<feature type="compositionally biased region" description="Low complexity" evidence="1">
    <location>
        <begin position="78"/>
        <end position="88"/>
    </location>
</feature>
<proteinExistence type="predicted"/>
<keyword evidence="2" id="KW-0418">Kinase</keyword>
<reference evidence="2 3" key="2">
    <citation type="journal article" date="2021" name="Curr. Genet.">
        <title>Genetic response to nitrogen starvation in the aggressive Eucalyptus foliar pathogen Teratosphaeria destructans.</title>
        <authorList>
            <person name="Havenga M."/>
            <person name="Wingfield B.D."/>
            <person name="Wingfield M.J."/>
            <person name="Dreyer L.L."/>
            <person name="Roets F."/>
            <person name="Aylward J."/>
        </authorList>
    </citation>
    <scope>NUCLEOTIDE SEQUENCE [LARGE SCALE GENOMIC DNA]</scope>
    <source>
        <strain evidence="2">CMW44962</strain>
    </source>
</reference>
<protein>
    <submittedName>
        <fullName evidence="2">CTD kinase subunit beta</fullName>
    </submittedName>
</protein>
<feature type="compositionally biased region" description="Basic and acidic residues" evidence="1">
    <location>
        <begin position="863"/>
        <end position="875"/>
    </location>
</feature>
<dbReference type="InterPro" id="IPR043198">
    <property type="entry name" value="Cyclin/Ssn8"/>
</dbReference>
<dbReference type="AlphaFoldDB" id="A0A9W7W193"/>
<dbReference type="GO" id="GO:0016538">
    <property type="term" value="F:cyclin-dependent protein serine/threonine kinase regulator activity"/>
    <property type="evidence" value="ECO:0007669"/>
    <property type="project" value="InterPro"/>
</dbReference>
<organism evidence="2 3">
    <name type="scientific">Teratosphaeria destructans</name>
    <dbReference type="NCBI Taxonomy" id="418781"/>
    <lineage>
        <taxon>Eukaryota</taxon>
        <taxon>Fungi</taxon>
        <taxon>Dikarya</taxon>
        <taxon>Ascomycota</taxon>
        <taxon>Pezizomycotina</taxon>
        <taxon>Dothideomycetes</taxon>
        <taxon>Dothideomycetidae</taxon>
        <taxon>Mycosphaerellales</taxon>
        <taxon>Teratosphaeriaceae</taxon>
        <taxon>Teratosphaeria</taxon>
    </lineage>
</organism>
<dbReference type="GO" id="GO:0016301">
    <property type="term" value="F:kinase activity"/>
    <property type="evidence" value="ECO:0007669"/>
    <property type="project" value="UniProtKB-KW"/>
</dbReference>
<reference evidence="2 3" key="1">
    <citation type="journal article" date="2018" name="IMA Fungus">
        <title>IMA Genome-F 10: Nine draft genome sequences of Claviceps purpurea s.lat., including C. arundinis, C. humidiphila, and C. cf. spartinae, pseudomolecules for the pitch canker pathogen Fusarium circinatum, draft genome of Davidsoniella eucalypti, Grosmannia galeiformis, Quambalaria eucalypti, and Teratosphaeria destructans.</title>
        <authorList>
            <person name="Wingfield B.D."/>
            <person name="Liu M."/>
            <person name="Nguyen H.D."/>
            <person name="Lane F.A."/>
            <person name="Morgan S.W."/>
            <person name="De Vos L."/>
            <person name="Wilken P.M."/>
            <person name="Duong T.A."/>
            <person name="Aylward J."/>
            <person name="Coetzee M.P."/>
            <person name="Dadej K."/>
            <person name="De Beer Z.W."/>
            <person name="Findlay W."/>
            <person name="Havenga M."/>
            <person name="Kolarik M."/>
            <person name="Menzies J.G."/>
            <person name="Naidoo K."/>
            <person name="Pochopski O."/>
            <person name="Shoukouhi P."/>
            <person name="Santana Q.C."/>
            <person name="Seifert K.A."/>
            <person name="Soal N."/>
            <person name="Steenkamp E.T."/>
            <person name="Tatham C.T."/>
            <person name="van der Nest M.A."/>
            <person name="Wingfield M.J."/>
        </authorList>
    </citation>
    <scope>NUCLEOTIDE SEQUENCE [LARGE SCALE GENOMIC DNA]</scope>
    <source>
        <strain evidence="2">CMW44962</strain>
    </source>
</reference>
<feature type="compositionally biased region" description="Basic and acidic residues" evidence="1">
    <location>
        <begin position="840"/>
        <end position="856"/>
    </location>
</feature>
<keyword evidence="2" id="KW-0808">Transferase</keyword>
<feature type="region of interest" description="Disordered" evidence="1">
    <location>
        <begin position="146"/>
        <end position="371"/>
    </location>
</feature>
<feature type="region of interest" description="Disordered" evidence="1">
    <location>
        <begin position="54"/>
        <end position="132"/>
    </location>
</feature>
<gene>
    <name evidence="2" type="ORF">Tdes44962_MAKER03758</name>
</gene>
<evidence type="ECO:0000313" key="2">
    <source>
        <dbReference type="EMBL" id="KAH9826105.1"/>
    </source>
</evidence>
<dbReference type="SUPFAM" id="SSF47954">
    <property type="entry name" value="Cyclin-like"/>
    <property type="match status" value="2"/>
</dbReference>
<sequence length="875" mass="97253">MPWVNWRQLGICWSYMARKGCLSSDICGNHHPPIEQVSFLWENEEAREALGRMLRRQKQQEAQGREPDANITVDHHSSGYAASSSVGARMEDPRPSPALRRTHKNVNNTPLGRPNINEEPLGRPNRLSSPGAQAAFDDDMLLSNEANAEPLGKPNRLAMPMPTSPAEDDEPTPVGNANDEPLGRPNRMLEHDGGYGSTSRAARYADAYDQGPSPSSTARTGWRRPAPRDERQDMLSSERAARREQEHISTYWEERKASQLYNKKLPTMKADGGEKESGRSEVDPKPARAPQPKPKPKPRDEAHHPSTSHTSTPRPHERNPTHSSDTAPPPPPSDIPPTDADDDMGAVKRTSDGEPKPASVSASTIGPHPSTIKVATRYMTQAHIEKRLFGHIDASATQERSLAEARENTIRLQGVTWIDQVRRALQLPIRTYTTACVYYHNFRLEHPTADYPWADAAAASLLGSCKNEDTLKKSKDILAAAYNLKVPRGEQLGSDDVVFENASKQVLGVERLMLESSCFDFRSKHPHRLLVKIAKALPESAEREKVGGVAWTVLTDLMRTFAMLKQTPQTLAVASLELAAHLDAAASPHAASLVRDQLQGLDLDKWSTTREEIMETLLDALDLYTHHTAASILGTKYSLDDFLRIRLALNKECEEHNLPRFTTAPESDRAPLSDSAATLKVANGHPTPVSPPDPAQLPAPVQNPFPPLPEGGGTLRFMLNPQLAADEKEEVKKYFTEEWEEYEEEIEVPLPSKATSHTPAPPTHQASARRDSAGSTVRPAPSGSGMRRSDRDAEDRSTASAAARRPDERRSIDEMRERRAREDERFRDRERGRGGSGGGRYDEGRSVGARYEDKYRRGGGVGRYEERGYERERRR</sequence>
<comment type="caution">
    <text evidence="2">The sequence shown here is derived from an EMBL/GenBank/DDBJ whole genome shotgun (WGS) entry which is preliminary data.</text>
</comment>
<feature type="compositionally biased region" description="Basic and acidic residues" evidence="1">
    <location>
        <begin position="271"/>
        <end position="286"/>
    </location>
</feature>
<feature type="compositionally biased region" description="Basic and acidic residues" evidence="1">
    <location>
        <begin position="804"/>
        <end position="833"/>
    </location>
</feature>
<dbReference type="InterPro" id="IPR036915">
    <property type="entry name" value="Cyclin-like_sf"/>
</dbReference>
<name>A0A9W7W193_9PEZI</name>
<evidence type="ECO:0000313" key="3">
    <source>
        <dbReference type="Proteomes" id="UP001138500"/>
    </source>
</evidence>
<feature type="compositionally biased region" description="Basic and acidic residues" evidence="1">
    <location>
        <begin position="345"/>
        <end position="355"/>
    </location>
</feature>
<dbReference type="PANTHER" id="PTHR10026">
    <property type="entry name" value="CYCLIN"/>
    <property type="match status" value="1"/>
</dbReference>
<keyword evidence="3" id="KW-1185">Reference proteome</keyword>
<feature type="compositionally biased region" description="Basic and acidic residues" evidence="1">
    <location>
        <begin position="239"/>
        <end position="257"/>
    </location>
</feature>
<feature type="region of interest" description="Disordered" evidence="1">
    <location>
        <begin position="745"/>
        <end position="875"/>
    </location>
</feature>
<dbReference type="Gene3D" id="1.10.472.10">
    <property type="entry name" value="Cyclin-like"/>
    <property type="match status" value="2"/>
</dbReference>
<feature type="compositionally biased region" description="Pro residues" evidence="1">
    <location>
        <begin position="688"/>
        <end position="701"/>
    </location>
</feature>
<evidence type="ECO:0000256" key="1">
    <source>
        <dbReference type="SAM" id="MobiDB-lite"/>
    </source>
</evidence>
<feature type="region of interest" description="Disordered" evidence="1">
    <location>
        <begin position="681"/>
        <end position="701"/>
    </location>
</feature>
<accession>A0A9W7W193</accession>
<feature type="compositionally biased region" description="Basic and acidic residues" evidence="1">
    <location>
        <begin position="63"/>
        <end position="77"/>
    </location>
</feature>
<dbReference type="OrthoDB" id="4951845at2759"/>